<accession>A0AAW2Q001</accession>
<proteinExistence type="predicted"/>
<dbReference type="PANTHER" id="PTHR10775:SF185">
    <property type="entry name" value="OS08G0208400 PROTEIN"/>
    <property type="match status" value="1"/>
</dbReference>
<comment type="caution">
    <text evidence="1">The sequence shown here is derived from an EMBL/GenBank/DDBJ whole genome shotgun (WGS) entry which is preliminary data.</text>
</comment>
<name>A0AAW2Q001_SESRA</name>
<reference evidence="1" key="1">
    <citation type="submission" date="2020-06" db="EMBL/GenBank/DDBJ databases">
        <authorList>
            <person name="Li T."/>
            <person name="Hu X."/>
            <person name="Zhang T."/>
            <person name="Song X."/>
            <person name="Zhang H."/>
            <person name="Dai N."/>
            <person name="Sheng W."/>
            <person name="Hou X."/>
            <person name="Wei L."/>
        </authorList>
    </citation>
    <scope>NUCLEOTIDE SEQUENCE</scope>
    <source>
        <strain evidence="1">G02</strain>
        <tissue evidence="1">Leaf</tissue>
    </source>
</reference>
<dbReference type="PANTHER" id="PTHR10775">
    <property type="entry name" value="OS08G0208400 PROTEIN"/>
    <property type="match status" value="1"/>
</dbReference>
<gene>
    <name evidence="1" type="ORF">Sradi_3802400</name>
</gene>
<dbReference type="AlphaFoldDB" id="A0AAW2Q001"/>
<protein>
    <submittedName>
        <fullName evidence="1">Uncharacterized protein</fullName>
    </submittedName>
</protein>
<evidence type="ECO:0000313" key="1">
    <source>
        <dbReference type="EMBL" id="KAL0361179.1"/>
    </source>
</evidence>
<organism evidence="1">
    <name type="scientific">Sesamum radiatum</name>
    <name type="common">Black benniseed</name>
    <dbReference type="NCBI Taxonomy" id="300843"/>
    <lineage>
        <taxon>Eukaryota</taxon>
        <taxon>Viridiplantae</taxon>
        <taxon>Streptophyta</taxon>
        <taxon>Embryophyta</taxon>
        <taxon>Tracheophyta</taxon>
        <taxon>Spermatophyta</taxon>
        <taxon>Magnoliopsida</taxon>
        <taxon>eudicotyledons</taxon>
        <taxon>Gunneridae</taxon>
        <taxon>Pentapetalae</taxon>
        <taxon>asterids</taxon>
        <taxon>lamiids</taxon>
        <taxon>Lamiales</taxon>
        <taxon>Pedaliaceae</taxon>
        <taxon>Sesamum</taxon>
    </lineage>
</organism>
<dbReference type="EMBL" id="JACGWJ010000016">
    <property type="protein sequence ID" value="KAL0361179.1"/>
    <property type="molecule type" value="Genomic_DNA"/>
</dbReference>
<sequence>MGDHIMPDDHSFLVDYYNTKKFIKDLGLPMEKIDACKNDCMLYWKDDIDLEYCKFCGEARYKPTRDHNPNYTKTPYAVLRYLPITPCL</sequence>
<reference evidence="1" key="2">
    <citation type="journal article" date="2024" name="Plant">
        <title>Genomic evolution and insights into agronomic trait innovations of Sesamum species.</title>
        <authorList>
            <person name="Miao H."/>
            <person name="Wang L."/>
            <person name="Qu L."/>
            <person name="Liu H."/>
            <person name="Sun Y."/>
            <person name="Le M."/>
            <person name="Wang Q."/>
            <person name="Wei S."/>
            <person name="Zheng Y."/>
            <person name="Lin W."/>
            <person name="Duan Y."/>
            <person name="Cao H."/>
            <person name="Xiong S."/>
            <person name="Wang X."/>
            <person name="Wei L."/>
            <person name="Li C."/>
            <person name="Ma Q."/>
            <person name="Ju M."/>
            <person name="Zhao R."/>
            <person name="Li G."/>
            <person name="Mu C."/>
            <person name="Tian Q."/>
            <person name="Mei H."/>
            <person name="Zhang T."/>
            <person name="Gao T."/>
            <person name="Zhang H."/>
        </authorList>
    </citation>
    <scope>NUCLEOTIDE SEQUENCE</scope>
    <source>
        <strain evidence="1">G02</strain>
    </source>
</reference>